<protein>
    <submittedName>
        <fullName evidence="2">tRNA modification GTPase MnmE</fullName>
        <ecNumber evidence="2">3.6.-.-</ecNumber>
    </submittedName>
</protein>
<dbReference type="Gene3D" id="1.20.120.430">
    <property type="entry name" value="tRNA modification GTPase MnmE domain 2"/>
    <property type="match status" value="1"/>
</dbReference>
<dbReference type="EMBL" id="VSSQ01138070">
    <property type="protein sequence ID" value="MPN61444.1"/>
    <property type="molecule type" value="Genomic_DNA"/>
</dbReference>
<gene>
    <name evidence="2" type="primary">mnmE_53</name>
    <name evidence="2" type="ORF">SDC9_209181</name>
</gene>
<comment type="caution">
    <text evidence="2">The sequence shown here is derived from an EMBL/GenBank/DDBJ whole genome shotgun (WGS) entry which is preliminary data.</text>
</comment>
<evidence type="ECO:0000313" key="2">
    <source>
        <dbReference type="EMBL" id="MPN61444.1"/>
    </source>
</evidence>
<evidence type="ECO:0000259" key="1">
    <source>
        <dbReference type="Pfam" id="PF12631"/>
    </source>
</evidence>
<organism evidence="2">
    <name type="scientific">bioreactor metagenome</name>
    <dbReference type="NCBI Taxonomy" id="1076179"/>
    <lineage>
        <taxon>unclassified sequences</taxon>
        <taxon>metagenomes</taxon>
        <taxon>ecological metagenomes</taxon>
    </lineage>
</organism>
<dbReference type="SUPFAM" id="SSF116878">
    <property type="entry name" value="TrmE connector domain"/>
    <property type="match status" value="1"/>
</dbReference>
<name>A0A645JM85_9ZZZZ</name>
<dbReference type="InterPro" id="IPR027368">
    <property type="entry name" value="MnmE_dom2"/>
</dbReference>
<proteinExistence type="predicted"/>
<dbReference type="AlphaFoldDB" id="A0A645JM85"/>
<dbReference type="EC" id="3.6.-.-" evidence="2"/>
<accession>A0A645JM85</accession>
<sequence length="81" mass="8980">MAGLTKEDFKNPALTNARQVGLIKQVKELLVKAKEDAHNDLTVDLISVSLLAAYHDILEIIGENNDVDISREIFARFCVGK</sequence>
<reference evidence="2" key="1">
    <citation type="submission" date="2019-08" db="EMBL/GenBank/DDBJ databases">
        <authorList>
            <person name="Kucharzyk K."/>
            <person name="Murdoch R.W."/>
            <person name="Higgins S."/>
            <person name="Loffler F."/>
        </authorList>
    </citation>
    <scope>NUCLEOTIDE SEQUENCE</scope>
</reference>
<feature type="domain" description="MnmE helical" evidence="1">
    <location>
        <begin position="10"/>
        <end position="78"/>
    </location>
</feature>
<keyword evidence="2" id="KW-0378">Hydrolase</keyword>
<dbReference type="Pfam" id="PF12631">
    <property type="entry name" value="MnmE_helical"/>
    <property type="match status" value="1"/>
</dbReference>
<dbReference type="InterPro" id="IPR025867">
    <property type="entry name" value="MnmE_helical"/>
</dbReference>
<dbReference type="GO" id="GO:0016787">
    <property type="term" value="F:hydrolase activity"/>
    <property type="evidence" value="ECO:0007669"/>
    <property type="project" value="UniProtKB-KW"/>
</dbReference>